<dbReference type="EMBL" id="JACGWL010000006">
    <property type="protein sequence ID" value="KAK4400668.1"/>
    <property type="molecule type" value="Genomic_DNA"/>
</dbReference>
<dbReference type="AlphaFoldDB" id="A0AAE2BWU7"/>
<dbReference type="Pfam" id="PF07727">
    <property type="entry name" value="RVT_2"/>
    <property type="match status" value="1"/>
</dbReference>
<sequence length="192" mass="21701">MENSLQQGVERQGTERQTIPEALQLHGSDHPGMILVSTALTRPKDICSGLQGLNALESNDTWELTQLTPDKKAIRSNWVFKLKMNPDGNLERYKAHLVAKGYNQIEGVDFYYSFSPIAKTVTIKRNMSTCYPLKVTRRLSLVRDILLTGSSVLHIDEVKAYLDRLFTSKDLGPTKHFLRLQLARSSHGLFVT</sequence>
<name>A0AAE2BWU7_9LAMI</name>
<dbReference type="Proteomes" id="UP001289374">
    <property type="component" value="Unassembled WGS sequence"/>
</dbReference>
<dbReference type="InterPro" id="IPR013103">
    <property type="entry name" value="RVT_2"/>
</dbReference>
<evidence type="ECO:0000259" key="1">
    <source>
        <dbReference type="Pfam" id="PF07727"/>
    </source>
</evidence>
<keyword evidence="3" id="KW-1185">Reference proteome</keyword>
<reference evidence="2" key="2">
    <citation type="journal article" date="2024" name="Plant">
        <title>Genomic evolution and insights into agronomic trait innovations of Sesamum species.</title>
        <authorList>
            <person name="Miao H."/>
            <person name="Wang L."/>
            <person name="Qu L."/>
            <person name="Liu H."/>
            <person name="Sun Y."/>
            <person name="Le M."/>
            <person name="Wang Q."/>
            <person name="Wei S."/>
            <person name="Zheng Y."/>
            <person name="Lin W."/>
            <person name="Duan Y."/>
            <person name="Cao H."/>
            <person name="Xiong S."/>
            <person name="Wang X."/>
            <person name="Wei L."/>
            <person name="Li C."/>
            <person name="Ma Q."/>
            <person name="Ju M."/>
            <person name="Zhao R."/>
            <person name="Li G."/>
            <person name="Mu C."/>
            <person name="Tian Q."/>
            <person name="Mei H."/>
            <person name="Zhang T."/>
            <person name="Gao T."/>
            <person name="Zhang H."/>
        </authorList>
    </citation>
    <scope>NUCLEOTIDE SEQUENCE</scope>
    <source>
        <strain evidence="2">K16</strain>
    </source>
</reference>
<evidence type="ECO:0000313" key="2">
    <source>
        <dbReference type="EMBL" id="KAK4400668.1"/>
    </source>
</evidence>
<proteinExistence type="predicted"/>
<comment type="caution">
    <text evidence="2">The sequence shown here is derived from an EMBL/GenBank/DDBJ whole genome shotgun (WGS) entry which is preliminary data.</text>
</comment>
<reference evidence="2" key="1">
    <citation type="submission" date="2020-06" db="EMBL/GenBank/DDBJ databases">
        <authorList>
            <person name="Li T."/>
            <person name="Hu X."/>
            <person name="Zhang T."/>
            <person name="Song X."/>
            <person name="Zhang H."/>
            <person name="Dai N."/>
            <person name="Sheng W."/>
            <person name="Hou X."/>
            <person name="Wei L."/>
        </authorList>
    </citation>
    <scope>NUCLEOTIDE SEQUENCE</scope>
    <source>
        <strain evidence="2">K16</strain>
        <tissue evidence="2">Leaf</tissue>
    </source>
</reference>
<feature type="domain" description="Reverse transcriptase Ty1/copia-type" evidence="1">
    <location>
        <begin position="59"/>
        <end position="124"/>
    </location>
</feature>
<organism evidence="2 3">
    <name type="scientific">Sesamum angolense</name>
    <dbReference type="NCBI Taxonomy" id="2727404"/>
    <lineage>
        <taxon>Eukaryota</taxon>
        <taxon>Viridiplantae</taxon>
        <taxon>Streptophyta</taxon>
        <taxon>Embryophyta</taxon>
        <taxon>Tracheophyta</taxon>
        <taxon>Spermatophyta</taxon>
        <taxon>Magnoliopsida</taxon>
        <taxon>eudicotyledons</taxon>
        <taxon>Gunneridae</taxon>
        <taxon>Pentapetalae</taxon>
        <taxon>asterids</taxon>
        <taxon>lamiids</taxon>
        <taxon>Lamiales</taxon>
        <taxon>Pedaliaceae</taxon>
        <taxon>Sesamum</taxon>
    </lineage>
</organism>
<evidence type="ECO:0000313" key="3">
    <source>
        <dbReference type="Proteomes" id="UP001289374"/>
    </source>
</evidence>
<gene>
    <name evidence="2" type="ORF">Sango_1172900</name>
</gene>
<accession>A0AAE2BWU7</accession>
<protein>
    <submittedName>
        <fullName evidence="2">Retrovirus-related Pol polyprotein from transposon RE2</fullName>
    </submittedName>
</protein>